<accession>A0A8S1JCP4</accession>
<feature type="compositionally biased region" description="Polar residues" evidence="1">
    <location>
        <begin position="530"/>
        <end position="561"/>
    </location>
</feature>
<feature type="non-terminal residue" evidence="2">
    <location>
        <position position="561"/>
    </location>
</feature>
<comment type="caution">
    <text evidence="2">The sequence shown here is derived from an EMBL/GenBank/DDBJ whole genome shotgun (WGS) entry which is preliminary data.</text>
</comment>
<feature type="region of interest" description="Disordered" evidence="1">
    <location>
        <begin position="330"/>
        <end position="460"/>
    </location>
</feature>
<dbReference type="EMBL" id="CAJHUC010002501">
    <property type="protein sequence ID" value="CAD7703908.1"/>
    <property type="molecule type" value="Genomic_DNA"/>
</dbReference>
<feature type="region of interest" description="Disordered" evidence="1">
    <location>
        <begin position="127"/>
        <end position="151"/>
    </location>
</feature>
<evidence type="ECO:0000256" key="1">
    <source>
        <dbReference type="SAM" id="MobiDB-lite"/>
    </source>
</evidence>
<keyword evidence="3" id="KW-1185">Reference proteome</keyword>
<reference evidence="2" key="1">
    <citation type="submission" date="2020-12" db="EMBL/GenBank/DDBJ databases">
        <authorList>
            <person name="Iha C."/>
        </authorList>
    </citation>
    <scope>NUCLEOTIDE SEQUENCE</scope>
</reference>
<feature type="region of interest" description="Disordered" evidence="1">
    <location>
        <begin position="229"/>
        <end position="306"/>
    </location>
</feature>
<feature type="region of interest" description="Disordered" evidence="1">
    <location>
        <begin position="475"/>
        <end position="561"/>
    </location>
</feature>
<feature type="compositionally biased region" description="Low complexity" evidence="1">
    <location>
        <begin position="334"/>
        <end position="356"/>
    </location>
</feature>
<proteinExistence type="predicted"/>
<dbReference type="AlphaFoldDB" id="A0A8S1JCP4"/>
<evidence type="ECO:0000313" key="2">
    <source>
        <dbReference type="EMBL" id="CAD7703908.1"/>
    </source>
</evidence>
<evidence type="ECO:0000313" key="3">
    <source>
        <dbReference type="Proteomes" id="UP000708148"/>
    </source>
</evidence>
<protein>
    <submittedName>
        <fullName evidence="2">Uncharacterized protein</fullName>
    </submittedName>
</protein>
<name>A0A8S1JCP4_9CHLO</name>
<gene>
    <name evidence="2" type="ORF">OSTQU699_LOCUS9265</name>
</gene>
<sequence>MGTEVVSGVNRGWCGDHADSRDFLMRCLELAEIEDDIIEDIADACEVTGYCPAALAGDGVVLEAVAEKLFLTEQEAATLIEVCRAEVPKAGGGAASRKALSGIEPLGKDWDVLGDGVGGLDKVGKAGAPAKGPAGGWQGAVKPSQGAARGGDSMAARFFPINRFIESKAPPFQTSPPQFSKPGWAGANLSGGLRPFGVKGPNVDEPKGDASQPYAMSAKLMSWKRDCGATSGAGQLQGVGPAKGGDPDAERDTPGGWPGSGGPEGLKAFKPPGGDVGGADGVDDSAGDAKQVYTFRSQGKPDAEEGRLWKRGASQPASFFSLPANGDGLVGRQAAAPLSPDSSGSDSDEAGAAGRSPPARKFTQGASFASGRPAQRQSASRRLSNCGLRLSRPRVPRLKLPQVCSPVRAEGGRCPGSHLASSDESVDTMVTGSARSQSTAASGQGSGEMPRRGVAHGKGGNLMYPWGDGGVEPCVRGATWDPGHGGAKGGRKGRPRPRRSPSMDSRRSSDSACTWRTTSEGPPNLARLSIGSSQSSIVMGSLPRSSRPCSASFMMPTTASK</sequence>
<feature type="compositionally biased region" description="Low complexity" evidence="1">
    <location>
        <begin position="431"/>
        <end position="443"/>
    </location>
</feature>
<dbReference type="Proteomes" id="UP000708148">
    <property type="component" value="Unassembled WGS sequence"/>
</dbReference>
<organism evidence="2 3">
    <name type="scientific">Ostreobium quekettii</name>
    <dbReference type="NCBI Taxonomy" id="121088"/>
    <lineage>
        <taxon>Eukaryota</taxon>
        <taxon>Viridiplantae</taxon>
        <taxon>Chlorophyta</taxon>
        <taxon>core chlorophytes</taxon>
        <taxon>Ulvophyceae</taxon>
        <taxon>TCBD clade</taxon>
        <taxon>Bryopsidales</taxon>
        <taxon>Ostreobineae</taxon>
        <taxon>Ostreobiaceae</taxon>
        <taxon>Ostreobium</taxon>
    </lineage>
</organism>
<feature type="compositionally biased region" description="Basic residues" evidence="1">
    <location>
        <begin position="489"/>
        <end position="499"/>
    </location>
</feature>